<reference evidence="17" key="1">
    <citation type="submission" date="2017-06" db="EMBL/GenBank/DDBJ databases">
        <title>Whole genome sequence of Laribacter hongkongensis LHGZ1.</title>
        <authorList>
            <person name="Chen D."/>
            <person name="Wu H."/>
            <person name="Chen J."/>
        </authorList>
    </citation>
    <scope>NUCLEOTIDE SEQUENCE [LARGE SCALE GENOMIC DNA]</scope>
    <source>
        <strain evidence="17">LHGZ1</strain>
    </source>
</reference>
<dbReference type="GO" id="GO:0005886">
    <property type="term" value="C:plasma membrane"/>
    <property type="evidence" value="ECO:0007669"/>
    <property type="project" value="UniProtKB-SubCell"/>
</dbReference>
<evidence type="ECO:0000256" key="12">
    <source>
        <dbReference type="ARBA" id="ARBA00048639"/>
    </source>
</evidence>
<dbReference type="PANTHER" id="PTHR48109:SF4">
    <property type="entry name" value="DIHYDROOROTATE DEHYDROGENASE (QUINONE), MITOCHONDRIAL"/>
    <property type="match status" value="1"/>
</dbReference>
<keyword evidence="9 13" id="KW-0665">Pyrimidine biosynthesis</keyword>
<dbReference type="PROSITE" id="PS00911">
    <property type="entry name" value="DHODEHASE_1"/>
    <property type="match status" value="1"/>
</dbReference>
<dbReference type="NCBIfam" id="TIGR01036">
    <property type="entry name" value="pyrD_sub2"/>
    <property type="match status" value="1"/>
</dbReference>
<evidence type="ECO:0000256" key="2">
    <source>
        <dbReference type="ARBA" id="ARBA00004202"/>
    </source>
</evidence>
<comment type="pathway">
    <text evidence="3 13">Pyrimidine metabolism; UMP biosynthesis via de novo pathway; orotate from (S)-dihydroorotate (quinone route): step 1/1.</text>
</comment>
<evidence type="ECO:0000256" key="11">
    <source>
        <dbReference type="ARBA" id="ARBA00023136"/>
    </source>
</evidence>
<dbReference type="GO" id="GO:0044205">
    <property type="term" value="P:'de novo' UMP biosynthetic process"/>
    <property type="evidence" value="ECO:0007669"/>
    <property type="project" value="UniProtKB-UniRule"/>
</dbReference>
<feature type="binding site" evidence="13">
    <location>
        <position position="224"/>
    </location>
    <ligand>
        <name>FMN</name>
        <dbReference type="ChEBI" id="CHEBI:58210"/>
    </ligand>
</feature>
<evidence type="ECO:0000256" key="9">
    <source>
        <dbReference type="ARBA" id="ARBA00022975"/>
    </source>
</evidence>
<feature type="binding site" evidence="13">
    <location>
        <position position="93"/>
    </location>
    <ligand>
        <name>FMN</name>
        <dbReference type="ChEBI" id="CHEBI:58210"/>
    </ligand>
</feature>
<dbReference type="GO" id="GO:0106430">
    <property type="term" value="F:dihydroorotate dehydrogenase (quinone) activity"/>
    <property type="evidence" value="ECO:0007669"/>
    <property type="project" value="UniProtKB-EC"/>
</dbReference>
<dbReference type="UniPathway" id="UPA00070">
    <property type="reaction ID" value="UER00946"/>
</dbReference>
<name>A0A248LK41_9NEIS</name>
<evidence type="ECO:0000256" key="14">
    <source>
        <dbReference type="SAM" id="MobiDB-lite"/>
    </source>
</evidence>
<dbReference type="Pfam" id="PF01180">
    <property type="entry name" value="DHO_dh"/>
    <property type="match status" value="1"/>
</dbReference>
<comment type="function">
    <text evidence="1 13">Catalyzes the conversion of dihydroorotate to orotate with quinone as electron acceptor.</text>
</comment>
<feature type="binding site" evidence="13">
    <location>
        <position position="179"/>
    </location>
    <ligand>
        <name>FMN</name>
        <dbReference type="ChEBI" id="CHEBI:58210"/>
    </ligand>
</feature>
<comment type="subcellular location">
    <subcellularLocation>
        <location evidence="2 13">Cell membrane</location>
        <topology evidence="2 13">Peripheral membrane protein</topology>
    </subcellularLocation>
</comment>
<proteinExistence type="inferred from homology"/>
<dbReference type="InterPro" id="IPR050074">
    <property type="entry name" value="DHO_dehydrogenase"/>
</dbReference>
<comment type="subunit">
    <text evidence="5 13">Monomer.</text>
</comment>
<feature type="binding site" evidence="13">
    <location>
        <position position="184"/>
    </location>
    <ligand>
        <name>substrate</name>
    </ligand>
</feature>
<keyword evidence="8 13" id="KW-0288">FMN</keyword>
<dbReference type="EMBL" id="CP022115">
    <property type="protein sequence ID" value="ASJ24879.1"/>
    <property type="molecule type" value="Genomic_DNA"/>
</dbReference>
<feature type="binding site" evidence="13">
    <location>
        <begin position="325"/>
        <end position="326"/>
    </location>
    <ligand>
        <name>FMN</name>
        <dbReference type="ChEBI" id="CHEBI:58210"/>
    </ligand>
</feature>
<dbReference type="HAMAP" id="MF_00225">
    <property type="entry name" value="DHO_dh_type2"/>
    <property type="match status" value="1"/>
</dbReference>
<dbReference type="AlphaFoldDB" id="A0A248LK41"/>
<dbReference type="InterPro" id="IPR005719">
    <property type="entry name" value="Dihydroorotate_DH_2"/>
</dbReference>
<feature type="binding site" evidence="13">
    <location>
        <position position="275"/>
    </location>
    <ligand>
        <name>FMN</name>
        <dbReference type="ChEBI" id="CHEBI:58210"/>
    </ligand>
</feature>
<dbReference type="GO" id="GO:0005737">
    <property type="term" value="C:cytoplasm"/>
    <property type="evidence" value="ECO:0007669"/>
    <property type="project" value="InterPro"/>
</dbReference>
<feature type="binding site" evidence="13">
    <location>
        <position position="252"/>
    </location>
    <ligand>
        <name>FMN</name>
        <dbReference type="ChEBI" id="CHEBI:58210"/>
    </ligand>
</feature>
<evidence type="ECO:0000256" key="3">
    <source>
        <dbReference type="ARBA" id="ARBA00005161"/>
    </source>
</evidence>
<feature type="domain" description="Dihydroorotate dehydrogenase catalytic" evidence="15">
    <location>
        <begin position="54"/>
        <end position="340"/>
    </location>
</feature>
<feature type="binding site" evidence="13">
    <location>
        <begin position="118"/>
        <end position="122"/>
    </location>
    <ligand>
        <name>substrate</name>
    </ligand>
</feature>
<evidence type="ECO:0000256" key="10">
    <source>
        <dbReference type="ARBA" id="ARBA00023002"/>
    </source>
</evidence>
<comment type="similarity">
    <text evidence="4 13">Belongs to the dihydroorotate dehydrogenase family. Type 2 subfamily.</text>
</comment>
<evidence type="ECO:0000256" key="4">
    <source>
        <dbReference type="ARBA" id="ARBA00005359"/>
    </source>
</evidence>
<evidence type="ECO:0000259" key="15">
    <source>
        <dbReference type="Pfam" id="PF01180"/>
    </source>
</evidence>
<feature type="binding site" evidence="13">
    <location>
        <position position="73"/>
    </location>
    <ligand>
        <name>substrate</name>
    </ligand>
</feature>
<evidence type="ECO:0000256" key="8">
    <source>
        <dbReference type="ARBA" id="ARBA00022643"/>
    </source>
</evidence>
<organism evidence="16 17">
    <name type="scientific">Laribacter hongkongensis</name>
    <dbReference type="NCBI Taxonomy" id="168471"/>
    <lineage>
        <taxon>Bacteria</taxon>
        <taxon>Pseudomonadati</taxon>
        <taxon>Pseudomonadota</taxon>
        <taxon>Betaproteobacteria</taxon>
        <taxon>Neisseriales</taxon>
        <taxon>Aquaspirillaceae</taxon>
        <taxon>Laribacter</taxon>
    </lineage>
</organism>
<dbReference type="InterPro" id="IPR005720">
    <property type="entry name" value="Dihydroorotate_DH_cat"/>
</dbReference>
<dbReference type="PANTHER" id="PTHR48109">
    <property type="entry name" value="DIHYDROOROTATE DEHYDROGENASE (QUINONE), MITOCHONDRIAL-RELATED"/>
    <property type="match status" value="1"/>
</dbReference>
<dbReference type="NCBIfam" id="NF003646">
    <property type="entry name" value="PRK05286.1-4"/>
    <property type="match status" value="1"/>
</dbReference>
<keyword evidence="7 13" id="KW-0285">Flavoprotein</keyword>
<dbReference type="NCBIfam" id="NF003652">
    <property type="entry name" value="PRK05286.2-5"/>
    <property type="match status" value="1"/>
</dbReference>
<feature type="binding site" evidence="13">
    <location>
        <begin position="69"/>
        <end position="73"/>
    </location>
    <ligand>
        <name>FMN</name>
        <dbReference type="ChEBI" id="CHEBI:58210"/>
    </ligand>
</feature>
<protein>
    <recommendedName>
        <fullName evidence="13">Dihydroorotate dehydrogenase (quinone)</fullName>
        <ecNumber evidence="13">1.3.5.2</ecNumber>
    </recommendedName>
    <alternativeName>
        <fullName evidence="13">DHOdehase</fullName>
        <shortName evidence="13">DHOD</shortName>
        <shortName evidence="13">DHODase</shortName>
    </alternativeName>
    <alternativeName>
        <fullName evidence="13">Dihydroorotate oxidase</fullName>
    </alternativeName>
</protein>
<comment type="cofactor">
    <cofactor evidence="13">
        <name>FMN</name>
        <dbReference type="ChEBI" id="CHEBI:58210"/>
    </cofactor>
    <text evidence="13">Binds 1 FMN per subunit.</text>
</comment>
<feature type="binding site" evidence="13">
    <location>
        <position position="304"/>
    </location>
    <ligand>
        <name>FMN</name>
        <dbReference type="ChEBI" id="CHEBI:58210"/>
    </ligand>
</feature>
<gene>
    <name evidence="13" type="primary">pyrD</name>
    <name evidence="16" type="ORF">LHGZ1_2048</name>
</gene>
<feature type="binding site" evidence="13">
    <location>
        <position position="179"/>
    </location>
    <ligand>
        <name>substrate</name>
    </ligand>
</feature>
<dbReference type="InterPro" id="IPR013785">
    <property type="entry name" value="Aldolase_TIM"/>
</dbReference>
<feature type="region of interest" description="Disordered" evidence="14">
    <location>
        <begin position="366"/>
        <end position="427"/>
    </location>
</feature>
<dbReference type="SUPFAM" id="SSF51395">
    <property type="entry name" value="FMN-linked oxidoreductases"/>
    <property type="match status" value="1"/>
</dbReference>
<dbReference type="NCBIfam" id="NF003645">
    <property type="entry name" value="PRK05286.1-2"/>
    <property type="match status" value="1"/>
</dbReference>
<dbReference type="FunFam" id="3.20.20.70:FF:000028">
    <property type="entry name" value="Dihydroorotate dehydrogenase (quinone)"/>
    <property type="match status" value="1"/>
</dbReference>
<feature type="binding site" evidence="13">
    <location>
        <position position="146"/>
    </location>
    <ligand>
        <name>FMN</name>
        <dbReference type="ChEBI" id="CHEBI:58210"/>
    </ligand>
</feature>
<evidence type="ECO:0000256" key="13">
    <source>
        <dbReference type="HAMAP-Rule" id="MF_00225"/>
    </source>
</evidence>
<feature type="compositionally biased region" description="Low complexity" evidence="14">
    <location>
        <begin position="406"/>
        <end position="417"/>
    </location>
</feature>
<evidence type="ECO:0000313" key="16">
    <source>
        <dbReference type="EMBL" id="ASJ24879.1"/>
    </source>
</evidence>
<dbReference type="GO" id="GO:0006207">
    <property type="term" value="P:'de novo' pyrimidine nucleobase biosynthetic process"/>
    <property type="evidence" value="ECO:0007669"/>
    <property type="project" value="UniProtKB-UniRule"/>
</dbReference>
<evidence type="ECO:0000256" key="6">
    <source>
        <dbReference type="ARBA" id="ARBA00022475"/>
    </source>
</evidence>
<feature type="compositionally biased region" description="Low complexity" evidence="14">
    <location>
        <begin position="368"/>
        <end position="387"/>
    </location>
</feature>
<dbReference type="Proteomes" id="UP000197424">
    <property type="component" value="Chromosome"/>
</dbReference>
<evidence type="ECO:0000256" key="1">
    <source>
        <dbReference type="ARBA" id="ARBA00003125"/>
    </source>
</evidence>
<dbReference type="InterPro" id="IPR001295">
    <property type="entry name" value="Dihydroorotate_DH_CS"/>
</dbReference>
<sequence>MPATPSIMPYALVRPLLFKLDPENAHHLTLNTLRTLNNWGLDGFIHKRVAECPVEVMGLKFPNPVGLAAGLDKNGDYIDALAAMGFGFIEIGTVTPRPQGGNPRPRMFRLPAAEALINRMGFNNEGVDTLVANVRRARYRGILGINIGKNATTPNDKAIDDYLYCLNRVYEHASYIAVNISSPNTKNLRDLQSGDALNSLLSALRMRQLELADQHDRYVPVAIKIAPDLEPGMIGEIADLLAHHRMDAVIATNTTISRNGVLHLPGAVELGGLSGAPLVSRSTEVITELSAALAGRLPVIGVGGITRGTDAWNKLEAGATLVQVYSGLVFRGPGLIGDVADACQYYYEQNPDKRVFKRVVPVTAEAPETAGDPATAEGAPATAAPGELAISLDEPDQPQGVAPEQATDSAADATPAALRSDTSPRQP</sequence>
<keyword evidence="10 13" id="KW-0560">Oxidoreductase</keyword>
<accession>A0A248LK41</accession>
<dbReference type="CDD" id="cd04738">
    <property type="entry name" value="DHOD_2_like"/>
    <property type="match status" value="1"/>
</dbReference>
<dbReference type="NCBIfam" id="NF003644">
    <property type="entry name" value="PRK05286.1-1"/>
    <property type="match status" value="1"/>
</dbReference>
<dbReference type="Gene3D" id="3.20.20.70">
    <property type="entry name" value="Aldolase class I"/>
    <property type="match status" value="1"/>
</dbReference>
<feature type="binding site" evidence="13">
    <location>
        <begin position="253"/>
        <end position="254"/>
    </location>
    <ligand>
        <name>substrate</name>
    </ligand>
</feature>
<feature type="active site" description="Nucleophile" evidence="13">
    <location>
        <position position="182"/>
    </location>
</feature>
<keyword evidence="11 13" id="KW-0472">Membrane</keyword>
<dbReference type="EC" id="1.3.5.2" evidence="13"/>
<evidence type="ECO:0000313" key="17">
    <source>
        <dbReference type="Proteomes" id="UP000197424"/>
    </source>
</evidence>
<evidence type="ECO:0000256" key="7">
    <source>
        <dbReference type="ARBA" id="ARBA00022630"/>
    </source>
</evidence>
<evidence type="ECO:0000256" key="5">
    <source>
        <dbReference type="ARBA" id="ARBA00011245"/>
    </source>
</evidence>
<comment type="catalytic activity">
    <reaction evidence="12 13">
        <text>(S)-dihydroorotate + a quinone = orotate + a quinol</text>
        <dbReference type="Rhea" id="RHEA:30187"/>
        <dbReference type="ChEBI" id="CHEBI:24646"/>
        <dbReference type="ChEBI" id="CHEBI:30839"/>
        <dbReference type="ChEBI" id="CHEBI:30864"/>
        <dbReference type="ChEBI" id="CHEBI:132124"/>
        <dbReference type="EC" id="1.3.5.2"/>
    </reaction>
</comment>
<keyword evidence="6 13" id="KW-1003">Cell membrane</keyword>